<reference evidence="3 4" key="1">
    <citation type="journal article" date="2015" name="Genome Announc.">
        <title>Expanding the biotechnology potential of lactobacilli through comparative genomics of 213 strains and associated genera.</title>
        <authorList>
            <person name="Sun Z."/>
            <person name="Harris H.M."/>
            <person name="McCann A."/>
            <person name="Guo C."/>
            <person name="Argimon S."/>
            <person name="Zhang W."/>
            <person name="Yang X."/>
            <person name="Jeffery I.B."/>
            <person name="Cooney J.C."/>
            <person name="Kagawa T.F."/>
            <person name="Liu W."/>
            <person name="Song Y."/>
            <person name="Salvetti E."/>
            <person name="Wrobel A."/>
            <person name="Rasinkangas P."/>
            <person name="Parkhill J."/>
            <person name="Rea M.C."/>
            <person name="O'Sullivan O."/>
            <person name="Ritari J."/>
            <person name="Douillard F.P."/>
            <person name="Paul Ross R."/>
            <person name="Yang R."/>
            <person name="Briner A.E."/>
            <person name="Felis G.E."/>
            <person name="de Vos W.M."/>
            <person name="Barrangou R."/>
            <person name="Klaenhammer T.R."/>
            <person name="Caufield P.W."/>
            <person name="Cui Y."/>
            <person name="Zhang H."/>
            <person name="O'Toole P.W."/>
        </authorList>
    </citation>
    <scope>NUCLEOTIDE SEQUENCE [LARGE SCALE GENOMIC DNA]</scope>
    <source>
        <strain evidence="3 4">DSM 24716</strain>
    </source>
</reference>
<dbReference type="PANTHER" id="PTHR10937">
    <property type="entry name" value="GLUCOSAMINE--FRUCTOSE-6-PHOSPHATE AMINOTRANSFERASE, ISOMERIZING"/>
    <property type="match status" value="1"/>
</dbReference>
<dbReference type="STRING" id="993692.IV57_GL000638"/>
<evidence type="ECO:0000256" key="1">
    <source>
        <dbReference type="ARBA" id="ARBA00022737"/>
    </source>
</evidence>
<accession>A0A0R2LJ58</accession>
<comment type="caution">
    <text evidence="3">The sequence shown here is derived from an EMBL/GenBank/DDBJ whole genome shotgun (WGS) entry which is preliminary data.</text>
</comment>
<dbReference type="InterPro" id="IPR001347">
    <property type="entry name" value="SIS_dom"/>
</dbReference>
<keyword evidence="4" id="KW-1185">Reference proteome</keyword>
<dbReference type="CDD" id="cd05008">
    <property type="entry name" value="SIS_GlmS_GlmD_1"/>
    <property type="match status" value="1"/>
</dbReference>
<feature type="domain" description="SIS" evidence="2">
    <location>
        <begin position="43"/>
        <end position="183"/>
    </location>
</feature>
<dbReference type="PATRIC" id="fig|993692.3.peg.645"/>
<sequence>MISHYFKGANQMNNPTMLTYINKEQDVLTDILEQYPQNLDIALKGMPVDQREWLILATGSSINAAMSAKYYVQNITGIKLNIEEPYNYSHYEQLATASEFVIGVSQSGQSTSTIEAIEAIEKIKSIHSMAITSIPGTEITQHCDTTLDILTGRERVGYVSLGFSATVLNLMLLGLRVARIIGKITTDKEQIELREFKKIVNQINATIAQTTEFAEANAIDLGAASQFSGIAFGPMVGIINELETKFTETVRIPTHGYELEAYMHGPYLAVNPEHRILFFKTAGASDVVTKMSELYKYEQKYTEHVFLADFTGTKASNQNNLSLQKVTDINKTPLLGAPVVQVLAWYLTKYHQIDLSHLIFNDFSEAVHNKTQVQDYV</sequence>
<protein>
    <recommendedName>
        <fullName evidence="2">SIS domain-containing protein</fullName>
    </recommendedName>
</protein>
<gene>
    <name evidence="3" type="ORF">IV57_GL000638</name>
</gene>
<dbReference type="InterPro" id="IPR035466">
    <property type="entry name" value="GlmS/AgaS_SIS"/>
</dbReference>
<dbReference type="GO" id="GO:0006002">
    <property type="term" value="P:fructose 6-phosphate metabolic process"/>
    <property type="evidence" value="ECO:0007669"/>
    <property type="project" value="TreeGrafter"/>
</dbReference>
<dbReference type="Pfam" id="PF01380">
    <property type="entry name" value="SIS"/>
    <property type="match status" value="1"/>
</dbReference>
<dbReference type="GO" id="GO:0006047">
    <property type="term" value="P:UDP-N-acetylglucosamine metabolic process"/>
    <property type="evidence" value="ECO:0007669"/>
    <property type="project" value="TreeGrafter"/>
</dbReference>
<proteinExistence type="predicted"/>
<dbReference type="GO" id="GO:0097367">
    <property type="term" value="F:carbohydrate derivative binding"/>
    <property type="evidence" value="ECO:0007669"/>
    <property type="project" value="InterPro"/>
</dbReference>
<organism evidence="3 4">
    <name type="scientific">Companilactobacillus kimchiensis</name>
    <dbReference type="NCBI Taxonomy" id="993692"/>
    <lineage>
        <taxon>Bacteria</taxon>
        <taxon>Bacillati</taxon>
        <taxon>Bacillota</taxon>
        <taxon>Bacilli</taxon>
        <taxon>Lactobacillales</taxon>
        <taxon>Lactobacillaceae</taxon>
        <taxon>Companilactobacillus</taxon>
    </lineage>
</organism>
<keyword evidence="1" id="KW-0677">Repeat</keyword>
<evidence type="ECO:0000313" key="3">
    <source>
        <dbReference type="EMBL" id="KRN98935.1"/>
    </source>
</evidence>
<evidence type="ECO:0000313" key="4">
    <source>
        <dbReference type="Proteomes" id="UP000051006"/>
    </source>
</evidence>
<dbReference type="PANTHER" id="PTHR10937:SF17">
    <property type="entry name" value="GLUCOSAMINE-FRUCTOSE-6-PHOSPHATE AMINOTRANSFERASE"/>
    <property type="match status" value="1"/>
</dbReference>
<dbReference type="EMBL" id="JQCF01000014">
    <property type="protein sequence ID" value="KRN98935.1"/>
    <property type="molecule type" value="Genomic_DNA"/>
</dbReference>
<dbReference type="InterPro" id="IPR046348">
    <property type="entry name" value="SIS_dom_sf"/>
</dbReference>
<evidence type="ECO:0000259" key="2">
    <source>
        <dbReference type="PROSITE" id="PS51464"/>
    </source>
</evidence>
<dbReference type="SUPFAM" id="SSF53697">
    <property type="entry name" value="SIS domain"/>
    <property type="match status" value="1"/>
</dbReference>
<dbReference type="GO" id="GO:0006487">
    <property type="term" value="P:protein N-linked glycosylation"/>
    <property type="evidence" value="ECO:0007669"/>
    <property type="project" value="TreeGrafter"/>
</dbReference>
<name>A0A0R2LJ58_9LACO</name>
<dbReference type="Gene3D" id="3.40.50.10490">
    <property type="entry name" value="Glucose-6-phosphate isomerase like protein, domain 1"/>
    <property type="match status" value="2"/>
</dbReference>
<dbReference type="Proteomes" id="UP000051006">
    <property type="component" value="Unassembled WGS sequence"/>
</dbReference>
<dbReference type="GO" id="GO:0004360">
    <property type="term" value="F:glutamine-fructose-6-phosphate transaminase (isomerizing) activity"/>
    <property type="evidence" value="ECO:0007669"/>
    <property type="project" value="TreeGrafter"/>
</dbReference>
<dbReference type="AlphaFoldDB" id="A0A0R2LJ58"/>
<dbReference type="PROSITE" id="PS51464">
    <property type="entry name" value="SIS"/>
    <property type="match status" value="1"/>
</dbReference>